<accession>A0A015W526</accession>
<proteinExistence type="predicted"/>
<feature type="chain" id="PRO_5001480895" evidence="1">
    <location>
        <begin position="20"/>
        <end position="116"/>
    </location>
</feature>
<dbReference type="Pfam" id="PF14055">
    <property type="entry name" value="NVEALA"/>
    <property type="match status" value="1"/>
</dbReference>
<sequence length="116" mass="12707">MKIKKLFTILTVLCFSALAGVVFLKSVDNKKNARDIALANVESLANAEGDGIGNEDNPSTTIKKCVSSSEFTKDDSTGEYYLVCNSGTTESVIYRCPSGTTEGHKDWIYSFLYCTR</sequence>
<evidence type="ECO:0000313" key="3">
    <source>
        <dbReference type="Proteomes" id="UP000020529"/>
    </source>
</evidence>
<dbReference type="AlphaFoldDB" id="A0A015W526"/>
<gene>
    <name evidence="2" type="ORF">M124_0635</name>
</gene>
<dbReference type="Proteomes" id="UP000020529">
    <property type="component" value="Unassembled WGS sequence"/>
</dbReference>
<keyword evidence="1" id="KW-0732">Signal</keyword>
<evidence type="ECO:0000313" key="2">
    <source>
        <dbReference type="EMBL" id="EXY75555.1"/>
    </source>
</evidence>
<feature type="signal peptide" evidence="1">
    <location>
        <begin position="1"/>
        <end position="19"/>
    </location>
</feature>
<dbReference type="EMBL" id="JGCY01000235">
    <property type="protein sequence ID" value="EXY75555.1"/>
    <property type="molecule type" value="Genomic_DNA"/>
</dbReference>
<name>A0A015W526_BACFG</name>
<protein>
    <submittedName>
        <fullName evidence="2">NVEALA family protein</fullName>
    </submittedName>
</protein>
<dbReference type="InterPro" id="IPR025905">
    <property type="entry name" value="NVEALA"/>
</dbReference>
<reference evidence="2 3" key="1">
    <citation type="submission" date="2014-02" db="EMBL/GenBank/DDBJ databases">
        <authorList>
            <person name="Sears C."/>
            <person name="Carroll K."/>
            <person name="Sack B.R."/>
            <person name="Qadri F."/>
            <person name="Myers L.L."/>
            <person name="Chung G.-T."/>
            <person name="Escheverria P."/>
            <person name="Fraser C.M."/>
            <person name="Sadzewicz L."/>
            <person name="Shefchek K.A."/>
            <person name="Tallon L."/>
            <person name="Das S.P."/>
            <person name="Daugherty S."/>
            <person name="Mongodin E.F."/>
        </authorList>
    </citation>
    <scope>NUCLEOTIDE SEQUENCE [LARGE SCALE GENOMIC DNA]</scope>
    <source>
        <strain evidence="3">3988T(B)14</strain>
    </source>
</reference>
<dbReference type="RefSeq" id="WP_022347962.1">
    <property type="nucleotide sequence ID" value="NZ_JGCY01000235.1"/>
</dbReference>
<comment type="caution">
    <text evidence="2">The sequence shown here is derived from an EMBL/GenBank/DDBJ whole genome shotgun (WGS) entry which is preliminary data.</text>
</comment>
<evidence type="ECO:0000256" key="1">
    <source>
        <dbReference type="SAM" id="SignalP"/>
    </source>
</evidence>
<organism evidence="2 3">
    <name type="scientific">Bacteroides fragilis str. 3988T(B)14</name>
    <dbReference type="NCBI Taxonomy" id="1339315"/>
    <lineage>
        <taxon>Bacteria</taxon>
        <taxon>Pseudomonadati</taxon>
        <taxon>Bacteroidota</taxon>
        <taxon>Bacteroidia</taxon>
        <taxon>Bacteroidales</taxon>
        <taxon>Bacteroidaceae</taxon>
        <taxon>Bacteroides</taxon>
    </lineage>
</organism>